<evidence type="ECO:0000313" key="4">
    <source>
        <dbReference type="Proteomes" id="UP000887013"/>
    </source>
</evidence>
<dbReference type="PANTHER" id="PTHR14165:SF3">
    <property type="entry name" value="MAJOR VAULT PROTEIN"/>
    <property type="match status" value="1"/>
</dbReference>
<dbReference type="InterPro" id="IPR039059">
    <property type="entry name" value="MVP"/>
</dbReference>
<dbReference type="PANTHER" id="PTHR14165">
    <property type="entry name" value="MAJOR VAULT PROTEIN"/>
    <property type="match status" value="1"/>
</dbReference>
<name>A0A8X6TF78_NEPPI</name>
<accession>A0A8X6TF78</accession>
<dbReference type="AlphaFoldDB" id="A0A8X6TF78"/>
<dbReference type="EMBL" id="BMAW01057368">
    <property type="protein sequence ID" value="GFT10430.1"/>
    <property type="molecule type" value="Genomic_DNA"/>
</dbReference>
<dbReference type="FunFam" id="2.30.30.560:FF:000002">
    <property type="entry name" value="Major vault protein-alpha"/>
    <property type="match status" value="1"/>
</dbReference>
<dbReference type="GO" id="GO:1990904">
    <property type="term" value="C:ribonucleoprotein complex"/>
    <property type="evidence" value="ECO:0007669"/>
    <property type="project" value="UniProtKB-UniRule"/>
</dbReference>
<feature type="domain" description="Major vault protein repeat" evidence="2">
    <location>
        <begin position="12"/>
        <end position="66"/>
    </location>
</feature>
<gene>
    <name evidence="3" type="primary">MVP</name>
    <name evidence="3" type="ORF">NPIL_284031</name>
</gene>
<feature type="repeat" description="MVP" evidence="1">
    <location>
        <begin position="18"/>
        <end position="73"/>
    </location>
</feature>
<dbReference type="PROSITE" id="PS51224">
    <property type="entry name" value="MVP"/>
    <property type="match status" value="1"/>
</dbReference>
<reference evidence="3" key="1">
    <citation type="submission" date="2020-08" db="EMBL/GenBank/DDBJ databases">
        <title>Multicomponent nature underlies the extraordinary mechanical properties of spider dragline silk.</title>
        <authorList>
            <person name="Kono N."/>
            <person name="Nakamura H."/>
            <person name="Mori M."/>
            <person name="Yoshida Y."/>
            <person name="Ohtoshi R."/>
            <person name="Malay A.D."/>
            <person name="Moran D.A.P."/>
            <person name="Tomita M."/>
            <person name="Numata K."/>
            <person name="Arakawa K."/>
        </authorList>
    </citation>
    <scope>NUCLEOTIDE SEQUENCE</scope>
</reference>
<protein>
    <submittedName>
        <fullName evidence="3">Major vault protein</fullName>
    </submittedName>
</protein>
<dbReference type="Proteomes" id="UP000887013">
    <property type="component" value="Unassembled WGS sequence"/>
</dbReference>
<dbReference type="InterPro" id="IPR002499">
    <property type="entry name" value="Vault_N"/>
</dbReference>
<evidence type="ECO:0000259" key="2">
    <source>
        <dbReference type="Pfam" id="PF17794"/>
    </source>
</evidence>
<organism evidence="3 4">
    <name type="scientific">Nephila pilipes</name>
    <name type="common">Giant wood spider</name>
    <name type="synonym">Nephila maculata</name>
    <dbReference type="NCBI Taxonomy" id="299642"/>
    <lineage>
        <taxon>Eukaryota</taxon>
        <taxon>Metazoa</taxon>
        <taxon>Ecdysozoa</taxon>
        <taxon>Arthropoda</taxon>
        <taxon>Chelicerata</taxon>
        <taxon>Arachnida</taxon>
        <taxon>Araneae</taxon>
        <taxon>Araneomorphae</taxon>
        <taxon>Entelegynae</taxon>
        <taxon>Araneoidea</taxon>
        <taxon>Nephilidae</taxon>
        <taxon>Nephila</taxon>
    </lineage>
</organism>
<dbReference type="Pfam" id="PF17794">
    <property type="entry name" value="Vault_2"/>
    <property type="match status" value="1"/>
</dbReference>
<sequence length="73" mass="8563">MFWLVIYKPQDMIIIPPYHYCIIRNPVLRNAENAVVYDSVGQIKLKHADLEVRLEQDPFPLYPGEIVHVVCKL</sequence>
<dbReference type="InterPro" id="IPR043179">
    <property type="entry name" value="Vault_2_sf"/>
</dbReference>
<evidence type="ECO:0000256" key="1">
    <source>
        <dbReference type="PROSITE-ProRule" id="PRU00571"/>
    </source>
</evidence>
<dbReference type="GO" id="GO:0005634">
    <property type="term" value="C:nucleus"/>
    <property type="evidence" value="ECO:0007669"/>
    <property type="project" value="TreeGrafter"/>
</dbReference>
<dbReference type="OrthoDB" id="6125719at2759"/>
<keyword evidence="1" id="KW-0963">Cytoplasm</keyword>
<keyword evidence="4" id="KW-1185">Reference proteome</keyword>
<comment type="caution">
    <text evidence="3">The sequence shown here is derived from an EMBL/GenBank/DDBJ whole genome shotgun (WGS) entry which is preliminary data.</text>
</comment>
<comment type="subcellular location">
    <subcellularLocation>
        <location evidence="1">Cytoplasm</location>
    </subcellularLocation>
</comment>
<dbReference type="Gene3D" id="2.30.30.560">
    <property type="match status" value="1"/>
</dbReference>
<dbReference type="GO" id="GO:0005737">
    <property type="term" value="C:cytoplasm"/>
    <property type="evidence" value="ECO:0007669"/>
    <property type="project" value="UniProtKB-SubCell"/>
</dbReference>
<evidence type="ECO:0000313" key="3">
    <source>
        <dbReference type="EMBL" id="GFT10430.1"/>
    </source>
</evidence>
<proteinExistence type="predicted"/>
<dbReference type="InterPro" id="IPR041134">
    <property type="entry name" value="Vault_2"/>
</dbReference>
<keyword evidence="1" id="KW-0687">Ribonucleoprotein</keyword>